<comment type="caution">
    <text evidence="1">The sequence shown here is derived from an EMBL/GenBank/DDBJ whole genome shotgun (WGS) entry which is preliminary data.</text>
</comment>
<protein>
    <submittedName>
        <fullName evidence="1">Uncharacterized protein</fullName>
    </submittedName>
</protein>
<organism evidence="1 2">
    <name type="scientific">Medicago truncatula</name>
    <name type="common">Barrel medic</name>
    <name type="synonym">Medicago tribuloides</name>
    <dbReference type="NCBI Taxonomy" id="3880"/>
    <lineage>
        <taxon>Eukaryota</taxon>
        <taxon>Viridiplantae</taxon>
        <taxon>Streptophyta</taxon>
        <taxon>Embryophyta</taxon>
        <taxon>Tracheophyta</taxon>
        <taxon>Spermatophyta</taxon>
        <taxon>Magnoliopsida</taxon>
        <taxon>eudicotyledons</taxon>
        <taxon>Gunneridae</taxon>
        <taxon>Pentapetalae</taxon>
        <taxon>rosids</taxon>
        <taxon>fabids</taxon>
        <taxon>Fabales</taxon>
        <taxon>Fabaceae</taxon>
        <taxon>Papilionoideae</taxon>
        <taxon>50 kb inversion clade</taxon>
        <taxon>NPAAA clade</taxon>
        <taxon>Hologalegina</taxon>
        <taxon>IRL clade</taxon>
        <taxon>Trifolieae</taxon>
        <taxon>Medicago</taxon>
    </lineage>
</organism>
<accession>A0A396ISG3</accession>
<reference evidence="2" key="1">
    <citation type="journal article" date="2018" name="Nat. Plants">
        <title>Whole-genome landscape of Medicago truncatula symbiotic genes.</title>
        <authorList>
            <person name="Pecrix Y."/>
            <person name="Staton S.E."/>
            <person name="Sallet E."/>
            <person name="Lelandais-Briere C."/>
            <person name="Moreau S."/>
            <person name="Carrere S."/>
            <person name="Blein T."/>
            <person name="Jardinaud M.F."/>
            <person name="Latrasse D."/>
            <person name="Zouine M."/>
            <person name="Zahm M."/>
            <person name="Kreplak J."/>
            <person name="Mayjonade B."/>
            <person name="Satge C."/>
            <person name="Perez M."/>
            <person name="Cauet S."/>
            <person name="Marande W."/>
            <person name="Chantry-Darmon C."/>
            <person name="Lopez-Roques C."/>
            <person name="Bouchez O."/>
            <person name="Berard A."/>
            <person name="Debelle F."/>
            <person name="Munos S."/>
            <person name="Bendahmane A."/>
            <person name="Berges H."/>
            <person name="Niebel A."/>
            <person name="Buitink J."/>
            <person name="Frugier F."/>
            <person name="Benhamed M."/>
            <person name="Crespi M."/>
            <person name="Gouzy J."/>
            <person name="Gamas P."/>
        </authorList>
    </citation>
    <scope>NUCLEOTIDE SEQUENCE [LARGE SCALE GENOMIC DNA]</scope>
    <source>
        <strain evidence="2">cv. Jemalong A17</strain>
    </source>
</reference>
<dbReference type="EMBL" id="PSQE01000003">
    <property type="protein sequence ID" value="RHN68656.1"/>
    <property type="molecule type" value="Genomic_DNA"/>
</dbReference>
<sequence>MRRVLYLRSLMASDNEKLHVLCCYVSASIHKVSVVRHHFTSIHKVSIPDTSTSPF</sequence>
<gene>
    <name evidence="1" type="ORF">MtrunA17_Chr3g0116261</name>
</gene>
<evidence type="ECO:0000313" key="1">
    <source>
        <dbReference type="EMBL" id="RHN68656.1"/>
    </source>
</evidence>
<dbReference type="Proteomes" id="UP000265566">
    <property type="component" value="Chromosome 3"/>
</dbReference>
<proteinExistence type="predicted"/>
<dbReference type="AlphaFoldDB" id="A0A396ISG3"/>
<dbReference type="Gramene" id="rna17036">
    <property type="protein sequence ID" value="RHN68656.1"/>
    <property type="gene ID" value="gene17036"/>
</dbReference>
<evidence type="ECO:0000313" key="2">
    <source>
        <dbReference type="Proteomes" id="UP000265566"/>
    </source>
</evidence>
<name>A0A396ISG3_MEDTR</name>